<keyword evidence="3" id="KW-0862">Zinc</keyword>
<sequence>MSENWSDELKNIGDAGDSSRDEVDENSGNPVCEMVGAIKRALQCGDHQGLMVHLGTLEEWRRCGRNNLTHDYWRVAQYIGETELNNVYLLLTVTWEKPDNIKWSCLGDVLSLLALSLCNREIIFRLLIYASNVIPILVEAVGQDQNEDARLHALTIINVSVTVARARFARGLLNANFLDKLVDRLNDQGPHTSGQLLEKILEVIKSLLMCGQPYTHGYATEILSKMTWVMEYHLGHKPLHDFFHDLVRSADIGDKPHICAKYWTKGRLRKELLSRCLRQPWLYIYCSWPACGNHNAALNTFFRKCAACSTVRYCSRQCQEKHWWGGHNIQCKMIARPV</sequence>
<dbReference type="GO" id="GO:0008270">
    <property type="term" value="F:zinc ion binding"/>
    <property type="evidence" value="ECO:0007669"/>
    <property type="project" value="UniProtKB-KW"/>
</dbReference>
<feature type="region of interest" description="Disordered" evidence="5">
    <location>
        <begin position="1"/>
        <end position="26"/>
    </location>
</feature>
<dbReference type="Pfam" id="PF01753">
    <property type="entry name" value="zf-MYND"/>
    <property type="match status" value="1"/>
</dbReference>
<feature type="domain" description="MYND-type" evidence="6">
    <location>
        <begin position="291"/>
        <end position="331"/>
    </location>
</feature>
<evidence type="ECO:0000313" key="7">
    <source>
        <dbReference type="EMBL" id="CAL1535297.1"/>
    </source>
</evidence>
<keyword evidence="8" id="KW-1185">Reference proteome</keyword>
<organism evidence="7 8">
    <name type="scientific">Lymnaea stagnalis</name>
    <name type="common">Great pond snail</name>
    <name type="synonym">Helix stagnalis</name>
    <dbReference type="NCBI Taxonomy" id="6523"/>
    <lineage>
        <taxon>Eukaryota</taxon>
        <taxon>Metazoa</taxon>
        <taxon>Spiralia</taxon>
        <taxon>Lophotrochozoa</taxon>
        <taxon>Mollusca</taxon>
        <taxon>Gastropoda</taxon>
        <taxon>Heterobranchia</taxon>
        <taxon>Euthyneura</taxon>
        <taxon>Panpulmonata</taxon>
        <taxon>Hygrophila</taxon>
        <taxon>Lymnaeoidea</taxon>
        <taxon>Lymnaeidae</taxon>
        <taxon>Lymnaea</taxon>
    </lineage>
</organism>
<evidence type="ECO:0000256" key="2">
    <source>
        <dbReference type="ARBA" id="ARBA00022771"/>
    </source>
</evidence>
<evidence type="ECO:0000256" key="1">
    <source>
        <dbReference type="ARBA" id="ARBA00022723"/>
    </source>
</evidence>
<evidence type="ECO:0000259" key="6">
    <source>
        <dbReference type="PROSITE" id="PS50865"/>
    </source>
</evidence>
<evidence type="ECO:0000256" key="3">
    <source>
        <dbReference type="ARBA" id="ARBA00022833"/>
    </source>
</evidence>
<gene>
    <name evidence="7" type="ORF">GSLYS_00009257001</name>
</gene>
<proteinExistence type="predicted"/>
<dbReference type="Gene3D" id="1.25.10.10">
    <property type="entry name" value="Leucine-rich Repeat Variant"/>
    <property type="match status" value="1"/>
</dbReference>
<evidence type="ECO:0000256" key="5">
    <source>
        <dbReference type="SAM" id="MobiDB-lite"/>
    </source>
</evidence>
<evidence type="ECO:0000256" key="4">
    <source>
        <dbReference type="PROSITE-ProRule" id="PRU00134"/>
    </source>
</evidence>
<dbReference type="Gene3D" id="6.10.140.2220">
    <property type="match status" value="1"/>
</dbReference>
<dbReference type="SUPFAM" id="SSF144232">
    <property type="entry name" value="HIT/MYND zinc finger-like"/>
    <property type="match status" value="1"/>
</dbReference>
<dbReference type="PROSITE" id="PS50865">
    <property type="entry name" value="ZF_MYND_2"/>
    <property type="match status" value="1"/>
</dbReference>
<keyword evidence="2 4" id="KW-0863">Zinc-finger</keyword>
<name>A0AAV2HN85_LYMST</name>
<keyword evidence="1" id="KW-0479">Metal-binding</keyword>
<reference evidence="7 8" key="1">
    <citation type="submission" date="2024-04" db="EMBL/GenBank/DDBJ databases">
        <authorList>
            <consortium name="Genoscope - CEA"/>
            <person name="William W."/>
        </authorList>
    </citation>
    <scope>NUCLEOTIDE SEQUENCE [LARGE SCALE GENOMIC DNA]</scope>
</reference>
<dbReference type="InterPro" id="IPR011989">
    <property type="entry name" value="ARM-like"/>
</dbReference>
<accession>A0AAV2HN85</accession>
<dbReference type="InterPro" id="IPR002893">
    <property type="entry name" value="Znf_MYND"/>
</dbReference>
<dbReference type="EMBL" id="CAXITT010000197">
    <property type="protein sequence ID" value="CAL1535297.1"/>
    <property type="molecule type" value="Genomic_DNA"/>
</dbReference>
<protein>
    <recommendedName>
        <fullName evidence="6">MYND-type domain-containing protein</fullName>
    </recommendedName>
</protein>
<comment type="caution">
    <text evidence="7">The sequence shown here is derived from an EMBL/GenBank/DDBJ whole genome shotgun (WGS) entry which is preliminary data.</text>
</comment>
<dbReference type="AlphaFoldDB" id="A0AAV2HN85"/>
<evidence type="ECO:0000313" key="8">
    <source>
        <dbReference type="Proteomes" id="UP001497497"/>
    </source>
</evidence>
<feature type="compositionally biased region" description="Basic and acidic residues" evidence="5">
    <location>
        <begin position="7"/>
        <end position="21"/>
    </location>
</feature>
<dbReference type="Proteomes" id="UP001497497">
    <property type="component" value="Unassembled WGS sequence"/>
</dbReference>
<dbReference type="InterPro" id="IPR016024">
    <property type="entry name" value="ARM-type_fold"/>
</dbReference>
<dbReference type="SUPFAM" id="SSF48371">
    <property type="entry name" value="ARM repeat"/>
    <property type="match status" value="1"/>
</dbReference>